<gene>
    <name evidence="1" type="ORF">HSBAA_47190</name>
</gene>
<evidence type="ECO:0000313" key="1">
    <source>
        <dbReference type="EMBL" id="BBI63413.1"/>
    </source>
</evidence>
<dbReference type="EMBL" id="AP019514">
    <property type="protein sequence ID" value="BBI63413.1"/>
    <property type="molecule type" value="Genomic_DNA"/>
</dbReference>
<dbReference type="KEGG" id="hsr:HSBAA_47190"/>
<proteinExistence type="predicted"/>
<reference evidence="1 2" key="1">
    <citation type="journal article" date="2019" name="Microbiol. Resour. Announc.">
        <title>Complete Genome Sequence of Halomonas sulfidaeris Strain Esulfide1 Isolated from a Metal Sulfide Rock at a Depth of 2,200 Meters, Obtained Using Nanopore Sequencing.</title>
        <authorList>
            <person name="Saito M."/>
            <person name="Nishigata A."/>
            <person name="Galipon J."/>
            <person name="Arakawa K."/>
        </authorList>
    </citation>
    <scope>NUCLEOTIDE SEQUENCE [LARGE SCALE GENOMIC DNA]</scope>
    <source>
        <strain evidence="1 2">ATCC BAA-803</strain>
    </source>
</reference>
<name>A0A455UDN2_9GAMM</name>
<protein>
    <submittedName>
        <fullName evidence="1">Uncharacterized protein</fullName>
    </submittedName>
</protein>
<organism evidence="1 2">
    <name type="scientific">Vreelandella sulfidaeris</name>
    <dbReference type="NCBI Taxonomy" id="115553"/>
    <lineage>
        <taxon>Bacteria</taxon>
        <taxon>Pseudomonadati</taxon>
        <taxon>Pseudomonadota</taxon>
        <taxon>Gammaproteobacteria</taxon>
        <taxon>Oceanospirillales</taxon>
        <taxon>Halomonadaceae</taxon>
        <taxon>Vreelandella</taxon>
    </lineage>
</organism>
<accession>A0A455UDN2</accession>
<sequence>MDPRQQFLFITDLTVRGKALLSAAGVPSAMLQPDAALDANKEAGASYSETMITSE</sequence>
<evidence type="ECO:0000313" key="2">
    <source>
        <dbReference type="Proteomes" id="UP000320231"/>
    </source>
</evidence>
<dbReference type="Proteomes" id="UP000320231">
    <property type="component" value="Chromosome"/>
</dbReference>
<dbReference type="AlphaFoldDB" id="A0A455UDN2"/>